<feature type="domain" description="SnoaL-like" evidence="1">
    <location>
        <begin position="6"/>
        <end position="120"/>
    </location>
</feature>
<dbReference type="Gene3D" id="3.10.450.50">
    <property type="match status" value="1"/>
</dbReference>
<gene>
    <name evidence="2" type="ORF">FE633_10325</name>
</gene>
<dbReference type="Proteomes" id="UP000305906">
    <property type="component" value="Unassembled WGS sequence"/>
</dbReference>
<dbReference type="RefSeq" id="WP_138044810.1">
    <property type="nucleotide sequence ID" value="NZ_VBZC01000009.1"/>
</dbReference>
<dbReference type="EMBL" id="VBZC01000009">
    <property type="protein sequence ID" value="TLS46313.1"/>
    <property type="molecule type" value="Genomic_DNA"/>
</dbReference>
<dbReference type="Pfam" id="PF13577">
    <property type="entry name" value="SnoaL_4"/>
    <property type="match status" value="1"/>
</dbReference>
<proteinExistence type="predicted"/>
<dbReference type="SUPFAM" id="SSF54427">
    <property type="entry name" value="NTF2-like"/>
    <property type="match status" value="1"/>
</dbReference>
<dbReference type="CDD" id="cd00531">
    <property type="entry name" value="NTF2_like"/>
    <property type="match status" value="1"/>
</dbReference>
<evidence type="ECO:0000259" key="1">
    <source>
        <dbReference type="Pfam" id="PF13577"/>
    </source>
</evidence>
<keyword evidence="3" id="KW-1185">Reference proteome</keyword>
<comment type="caution">
    <text evidence="2">The sequence shown here is derived from an EMBL/GenBank/DDBJ whole genome shotgun (WGS) entry which is preliminary data.</text>
</comment>
<reference evidence="2 3" key="1">
    <citation type="submission" date="2019-05" db="EMBL/GenBank/DDBJ databases">
        <title>Streptomyces sp. NEAU-C151, a novel actinomycete isolated from soil.</title>
        <authorList>
            <person name="Han L."/>
            <person name="Jiang H."/>
        </authorList>
    </citation>
    <scope>NUCLEOTIDE SEQUENCE [LARGE SCALE GENOMIC DNA]</scope>
    <source>
        <strain evidence="2 3">NEAU-C151</strain>
    </source>
</reference>
<dbReference type="InterPro" id="IPR032710">
    <property type="entry name" value="NTF2-like_dom_sf"/>
</dbReference>
<protein>
    <submittedName>
        <fullName evidence="2">Nuclear transport factor 2 family protein</fullName>
    </submittedName>
</protein>
<dbReference type="InterPro" id="IPR037401">
    <property type="entry name" value="SnoaL-like"/>
</dbReference>
<organism evidence="2 3">
    <name type="scientific">Streptomyces montanus</name>
    <dbReference type="NCBI Taxonomy" id="2580423"/>
    <lineage>
        <taxon>Bacteria</taxon>
        <taxon>Bacillati</taxon>
        <taxon>Actinomycetota</taxon>
        <taxon>Actinomycetes</taxon>
        <taxon>Kitasatosporales</taxon>
        <taxon>Streptomycetaceae</taxon>
        <taxon>Streptomyces</taxon>
    </lineage>
</organism>
<evidence type="ECO:0000313" key="2">
    <source>
        <dbReference type="EMBL" id="TLS46313.1"/>
    </source>
</evidence>
<name>A0A5R9FZZ9_9ACTN</name>
<dbReference type="AlphaFoldDB" id="A0A5R9FZZ9"/>
<accession>A0A5R9FZZ9</accession>
<sequence length="130" mass="14225">MKPTNEDTVEISRAVALWAHIMDDHELDRLGECLTEDAVWDGSVFGGDPVVGLDAIATFMNAPGHAKAHHTTNIVVSEGPGDEVRARSKGLSLLEGGGVASVVYADDLRRTDDGWRISRRVIHLTWPLRR</sequence>
<evidence type="ECO:0000313" key="3">
    <source>
        <dbReference type="Proteomes" id="UP000305906"/>
    </source>
</evidence>